<dbReference type="EMBL" id="SETE01000007">
    <property type="protein sequence ID" value="RYM32127.1"/>
    <property type="molecule type" value="Genomic_DNA"/>
</dbReference>
<keyword evidence="2" id="KW-1185">Reference proteome</keyword>
<gene>
    <name evidence="1" type="ORF">ERX46_15715</name>
</gene>
<name>A0A4Q4KHN0_9FLAO</name>
<reference evidence="1 2" key="1">
    <citation type="submission" date="2019-02" db="EMBL/GenBank/DDBJ databases">
        <title>Genome sequence of the sea-ice species Brumimicrobium glaciale.</title>
        <authorList>
            <person name="Bowman J.P."/>
        </authorList>
    </citation>
    <scope>NUCLEOTIDE SEQUENCE [LARGE SCALE GENOMIC DNA]</scope>
    <source>
        <strain evidence="1 2">IC156</strain>
    </source>
</reference>
<proteinExistence type="predicted"/>
<dbReference type="OrthoDB" id="7064118at2"/>
<sequence>MKAIITGDIVNSRSVDAKKWLLKLKKVLRLFGNEPKDWEIYRGDSFQLKIESENALQAAILLKSQIKQFKELDIRMSIGIGEVDYEASKITESNGSAFLRSGECFETLKKELLAVSSPSKAFDKTMNVMLSLAGLSMDNWTPLSSEIIQLSLENPKMTQLEMAKLLDKSQSNISIALKRGGFDEIQKLLTYYKEEVINI</sequence>
<protein>
    <submittedName>
        <fullName evidence="1">Transcriptional regulator</fullName>
    </submittedName>
</protein>
<dbReference type="AlphaFoldDB" id="A0A4Q4KHN0"/>
<accession>A0A4Q4KHN0</accession>
<evidence type="ECO:0000313" key="1">
    <source>
        <dbReference type="EMBL" id="RYM32127.1"/>
    </source>
</evidence>
<evidence type="ECO:0000313" key="2">
    <source>
        <dbReference type="Proteomes" id="UP000293952"/>
    </source>
</evidence>
<dbReference type="RefSeq" id="WP_130094816.1">
    <property type="nucleotide sequence ID" value="NZ_SETE01000007.1"/>
</dbReference>
<organism evidence="1 2">
    <name type="scientific">Brumimicrobium glaciale</name>
    <dbReference type="NCBI Taxonomy" id="200475"/>
    <lineage>
        <taxon>Bacteria</taxon>
        <taxon>Pseudomonadati</taxon>
        <taxon>Bacteroidota</taxon>
        <taxon>Flavobacteriia</taxon>
        <taxon>Flavobacteriales</taxon>
        <taxon>Crocinitomicaceae</taxon>
        <taxon>Brumimicrobium</taxon>
    </lineage>
</organism>
<comment type="caution">
    <text evidence="1">The sequence shown here is derived from an EMBL/GenBank/DDBJ whole genome shotgun (WGS) entry which is preliminary data.</text>
</comment>
<dbReference type="Proteomes" id="UP000293952">
    <property type="component" value="Unassembled WGS sequence"/>
</dbReference>